<evidence type="ECO:0000256" key="8">
    <source>
        <dbReference type="ARBA" id="ARBA00022786"/>
    </source>
</evidence>
<gene>
    <name evidence="13" type="ORF">Vbra_1878</name>
</gene>
<evidence type="ECO:0000313" key="13">
    <source>
        <dbReference type="EMBL" id="CEM38786.1"/>
    </source>
</evidence>
<dbReference type="PROSITE" id="PS50089">
    <property type="entry name" value="ZF_RING_2"/>
    <property type="match status" value="1"/>
</dbReference>
<dbReference type="STRING" id="1169540.A0A0G4H589"/>
<dbReference type="InterPro" id="IPR046357">
    <property type="entry name" value="PPIase_dom_sf"/>
</dbReference>
<evidence type="ECO:0000256" key="3">
    <source>
        <dbReference type="ARBA" id="ARBA00004906"/>
    </source>
</evidence>
<keyword evidence="7 11" id="KW-0863">Zinc-finger</keyword>
<dbReference type="Gene3D" id="3.10.50.40">
    <property type="match status" value="1"/>
</dbReference>
<comment type="subcellular location">
    <subcellularLocation>
        <location evidence="2">Endomembrane system</location>
    </subcellularLocation>
</comment>
<comment type="catalytic activity">
    <reaction evidence="1">
        <text>S-ubiquitinyl-[E2 ubiquitin-conjugating enzyme]-L-cysteine + [acceptor protein]-L-lysine = [E2 ubiquitin-conjugating enzyme]-L-cysteine + N(6)-ubiquitinyl-[acceptor protein]-L-lysine.</text>
        <dbReference type="EC" id="2.3.2.27"/>
    </reaction>
</comment>
<organism evidence="13 14">
    <name type="scientific">Vitrella brassicaformis (strain CCMP3155)</name>
    <dbReference type="NCBI Taxonomy" id="1169540"/>
    <lineage>
        <taxon>Eukaryota</taxon>
        <taxon>Sar</taxon>
        <taxon>Alveolata</taxon>
        <taxon>Colpodellida</taxon>
        <taxon>Vitrellaceae</taxon>
        <taxon>Vitrella</taxon>
    </lineage>
</organism>
<dbReference type="PANTHER" id="PTHR12313">
    <property type="entry name" value="E3 UBIQUITIN-PROTEIN LIGASE RNF5-RELATED"/>
    <property type="match status" value="1"/>
</dbReference>
<keyword evidence="9" id="KW-0862">Zinc</keyword>
<dbReference type="Gene3D" id="3.30.40.10">
    <property type="entry name" value="Zinc/RING finger domain, C3HC4 (zinc finger)"/>
    <property type="match status" value="1"/>
</dbReference>
<dbReference type="InterPro" id="IPR045103">
    <property type="entry name" value="RNF5/RNF185-like"/>
</dbReference>
<evidence type="ECO:0000256" key="7">
    <source>
        <dbReference type="ARBA" id="ARBA00022771"/>
    </source>
</evidence>
<accession>A0A0G4H589</accession>
<keyword evidence="5" id="KW-0808">Transferase</keyword>
<evidence type="ECO:0000256" key="11">
    <source>
        <dbReference type="PROSITE-ProRule" id="PRU00175"/>
    </source>
</evidence>
<sequence length="229" mass="25034">MGLYSSAPLPVAPLPTATSNGGGTPDTSPFACRICLEQATEPVVTRCGHLYCWACLHGWLVGRGKRDCPVCKAGVTVDSLIPLYTAGGNEQDPRLRGIPQRPTAGRMANTHTVAIGSGVEALPVDADGFTVMPSGLRYRIVTPGTGRAPTLNDTVEYDYIGWYDAFDGRDKACDRRGLVIRVSDRGALFREAMLPMREGEVRQIILPIESDGPRYRTTRYRQLRLIRIV</sequence>
<dbReference type="InParanoid" id="A0A0G4H589"/>
<dbReference type="InterPro" id="IPR001841">
    <property type="entry name" value="Znf_RING"/>
</dbReference>
<dbReference type="EMBL" id="CDMY01001000">
    <property type="protein sequence ID" value="CEM38786.1"/>
    <property type="molecule type" value="Genomic_DNA"/>
</dbReference>
<keyword evidence="10" id="KW-0472">Membrane</keyword>
<dbReference type="OrthoDB" id="10254945at2759"/>
<evidence type="ECO:0000256" key="9">
    <source>
        <dbReference type="ARBA" id="ARBA00022833"/>
    </source>
</evidence>
<evidence type="ECO:0000259" key="12">
    <source>
        <dbReference type="PROSITE" id="PS50089"/>
    </source>
</evidence>
<dbReference type="GO" id="GO:0006511">
    <property type="term" value="P:ubiquitin-dependent protein catabolic process"/>
    <property type="evidence" value="ECO:0007669"/>
    <property type="project" value="InterPro"/>
</dbReference>
<dbReference type="SMART" id="SM00184">
    <property type="entry name" value="RING"/>
    <property type="match status" value="1"/>
</dbReference>
<dbReference type="InterPro" id="IPR013083">
    <property type="entry name" value="Znf_RING/FYVE/PHD"/>
</dbReference>
<dbReference type="GO" id="GO:0016567">
    <property type="term" value="P:protein ubiquitination"/>
    <property type="evidence" value="ECO:0007669"/>
    <property type="project" value="UniProtKB-UniPathway"/>
</dbReference>
<dbReference type="SUPFAM" id="SSF54534">
    <property type="entry name" value="FKBP-like"/>
    <property type="match status" value="1"/>
</dbReference>
<dbReference type="GO" id="GO:0003755">
    <property type="term" value="F:peptidyl-prolyl cis-trans isomerase activity"/>
    <property type="evidence" value="ECO:0007669"/>
    <property type="project" value="InterPro"/>
</dbReference>
<evidence type="ECO:0000256" key="5">
    <source>
        <dbReference type="ARBA" id="ARBA00022679"/>
    </source>
</evidence>
<feature type="domain" description="RING-type" evidence="12">
    <location>
        <begin position="32"/>
        <end position="72"/>
    </location>
</feature>
<dbReference type="Proteomes" id="UP000041254">
    <property type="component" value="Unassembled WGS sequence"/>
</dbReference>
<comment type="pathway">
    <text evidence="3">Protein modification; protein ubiquitination.</text>
</comment>
<dbReference type="EC" id="2.3.2.27" evidence="4"/>
<evidence type="ECO:0000256" key="4">
    <source>
        <dbReference type="ARBA" id="ARBA00012483"/>
    </source>
</evidence>
<keyword evidence="6" id="KW-0479">Metal-binding</keyword>
<dbReference type="AlphaFoldDB" id="A0A0G4H589"/>
<evidence type="ECO:0000256" key="6">
    <source>
        <dbReference type="ARBA" id="ARBA00022723"/>
    </source>
</evidence>
<name>A0A0G4H589_VITBC</name>
<evidence type="ECO:0000313" key="14">
    <source>
        <dbReference type="Proteomes" id="UP000041254"/>
    </source>
</evidence>
<dbReference type="UniPathway" id="UPA00143"/>
<dbReference type="SUPFAM" id="SSF57850">
    <property type="entry name" value="RING/U-box"/>
    <property type="match status" value="1"/>
</dbReference>
<dbReference type="GO" id="GO:0061630">
    <property type="term" value="F:ubiquitin protein ligase activity"/>
    <property type="evidence" value="ECO:0007669"/>
    <property type="project" value="UniProtKB-EC"/>
</dbReference>
<proteinExistence type="predicted"/>
<reference evidence="13 14" key="1">
    <citation type="submission" date="2014-11" db="EMBL/GenBank/DDBJ databases">
        <authorList>
            <person name="Zhu J."/>
            <person name="Qi W."/>
            <person name="Song R."/>
        </authorList>
    </citation>
    <scope>NUCLEOTIDE SEQUENCE [LARGE SCALE GENOMIC DNA]</scope>
</reference>
<dbReference type="GO" id="GO:0008270">
    <property type="term" value="F:zinc ion binding"/>
    <property type="evidence" value="ECO:0007669"/>
    <property type="project" value="UniProtKB-KW"/>
</dbReference>
<dbReference type="PhylomeDB" id="A0A0G4H589"/>
<keyword evidence="14" id="KW-1185">Reference proteome</keyword>
<keyword evidence="8" id="KW-0833">Ubl conjugation pathway</keyword>
<evidence type="ECO:0000256" key="2">
    <source>
        <dbReference type="ARBA" id="ARBA00004308"/>
    </source>
</evidence>
<dbReference type="VEuPathDB" id="CryptoDB:Vbra_1878"/>
<dbReference type="PROSITE" id="PS00518">
    <property type="entry name" value="ZF_RING_1"/>
    <property type="match status" value="1"/>
</dbReference>
<evidence type="ECO:0000256" key="10">
    <source>
        <dbReference type="ARBA" id="ARBA00023136"/>
    </source>
</evidence>
<evidence type="ECO:0000256" key="1">
    <source>
        <dbReference type="ARBA" id="ARBA00000900"/>
    </source>
</evidence>
<dbReference type="InterPro" id="IPR027370">
    <property type="entry name" value="Znf-RING_euk"/>
</dbReference>
<dbReference type="GO" id="GO:0005783">
    <property type="term" value="C:endoplasmic reticulum"/>
    <property type="evidence" value="ECO:0007669"/>
    <property type="project" value="InterPro"/>
</dbReference>
<dbReference type="InterPro" id="IPR017907">
    <property type="entry name" value="Znf_RING_CS"/>
</dbReference>
<protein>
    <recommendedName>
        <fullName evidence="4">RING-type E3 ubiquitin transferase</fullName>
        <ecNumber evidence="4">2.3.2.27</ecNumber>
    </recommendedName>
</protein>
<dbReference type="Pfam" id="PF13445">
    <property type="entry name" value="zf-RING_UBOX"/>
    <property type="match status" value="1"/>
</dbReference>